<evidence type="ECO:0000256" key="1">
    <source>
        <dbReference type="SAM" id="MobiDB-lite"/>
    </source>
</evidence>
<dbReference type="GO" id="GO:0009303">
    <property type="term" value="P:rRNA transcription"/>
    <property type="evidence" value="ECO:0007669"/>
    <property type="project" value="TreeGrafter"/>
</dbReference>
<dbReference type="OrthoDB" id="9786074at2"/>
<dbReference type="AlphaFoldDB" id="V5WN47"/>
<dbReference type="InterPro" id="IPR036101">
    <property type="entry name" value="CarD-like/TRCF_RID_sf"/>
</dbReference>
<dbReference type="InterPro" id="IPR003711">
    <property type="entry name" value="CarD-like/TRCF_RID"/>
</dbReference>
<dbReference type="Gene3D" id="2.40.10.170">
    <property type="match status" value="1"/>
</dbReference>
<dbReference type="Proteomes" id="UP000018680">
    <property type="component" value="Chromosome"/>
</dbReference>
<dbReference type="Gene3D" id="1.20.58.1290">
    <property type="entry name" value="CarD-like, C-terminal domain"/>
    <property type="match status" value="1"/>
</dbReference>
<evidence type="ECO:0000313" key="3">
    <source>
        <dbReference type="EMBL" id="AHC16609.1"/>
    </source>
</evidence>
<proteinExistence type="predicted"/>
<dbReference type="eggNOG" id="COG1329">
    <property type="taxonomic scope" value="Bacteria"/>
</dbReference>
<feature type="domain" description="CarD-like/TRCF RNAP-interacting" evidence="2">
    <location>
        <begin position="4"/>
        <end position="114"/>
    </location>
</feature>
<protein>
    <submittedName>
        <fullName evidence="3">CarD-like transcriptional regulator</fullName>
    </submittedName>
</protein>
<accession>V5WN47</accession>
<dbReference type="SUPFAM" id="SSF141259">
    <property type="entry name" value="CarD-like"/>
    <property type="match status" value="1"/>
</dbReference>
<dbReference type="PANTHER" id="PTHR38447:SF1">
    <property type="entry name" value="RNA POLYMERASE-BINDING TRANSCRIPTION FACTOR CARD"/>
    <property type="match status" value="1"/>
</dbReference>
<gene>
    <name evidence="3" type="ORF">L21SP2_3269</name>
</gene>
<dbReference type="STRING" id="1307761.L21SP2_3269"/>
<dbReference type="PANTHER" id="PTHR38447">
    <property type="entry name" value="TRANSCRIPTION FACTOR YDEB-RELATED"/>
    <property type="match status" value="1"/>
</dbReference>
<dbReference type="Pfam" id="PF02559">
    <property type="entry name" value="CarD_TRCF_RID"/>
    <property type="match status" value="1"/>
</dbReference>
<dbReference type="SMART" id="SM01058">
    <property type="entry name" value="CarD_TRCF"/>
    <property type="match status" value="1"/>
</dbReference>
<sequence length="196" mass="22609">MSTTFKVDQQVVYPTHGVGQITEIKERMFKGEPTPYYTIYIEVSDMTIMIPVNKAEERGIRAIVPKSEAEKALKLIEGEYEVAPADWKMRYEMNRQLLLKGSVTDIAQVVQTLYHRSKIKELPILERKLYDSAIKLLVDELSISLKKDRTHIEEMIFERLETEPETPEVEEEAPKTVEDDFDAGVDEDDIEVNEEG</sequence>
<dbReference type="PATRIC" id="fig|1307761.3.peg.3258"/>
<dbReference type="Pfam" id="PF21095">
    <property type="entry name" value="CarD_C"/>
    <property type="match status" value="1"/>
</dbReference>
<reference evidence="3 4" key="1">
    <citation type="journal article" date="2015" name="Stand. Genomic Sci.">
        <title>Complete genome sequence and description of Salinispira pacifica gen. nov., sp. nov., a novel spirochaete isolated form a hypersaline microbial mat.</title>
        <authorList>
            <person name="Ben Hania W."/>
            <person name="Joseph M."/>
            <person name="Schumann P."/>
            <person name="Bunk B."/>
            <person name="Fiebig A."/>
            <person name="Sproer C."/>
            <person name="Klenk H.P."/>
            <person name="Fardeau M.L."/>
            <person name="Spring S."/>
        </authorList>
    </citation>
    <scope>NUCLEOTIDE SEQUENCE [LARGE SCALE GENOMIC DNA]</scope>
    <source>
        <strain evidence="3 4">L21-RPul-D2</strain>
    </source>
</reference>
<dbReference type="EMBL" id="CP006939">
    <property type="protein sequence ID" value="AHC16609.1"/>
    <property type="molecule type" value="Genomic_DNA"/>
</dbReference>
<evidence type="ECO:0000259" key="2">
    <source>
        <dbReference type="SMART" id="SM01058"/>
    </source>
</evidence>
<dbReference type="InterPro" id="IPR048792">
    <property type="entry name" value="CarD_C"/>
</dbReference>
<keyword evidence="4" id="KW-1185">Reference proteome</keyword>
<dbReference type="HOGENOM" id="CLU_048259_1_1_12"/>
<dbReference type="KEGG" id="slr:L21SP2_3269"/>
<evidence type="ECO:0000313" key="4">
    <source>
        <dbReference type="Proteomes" id="UP000018680"/>
    </source>
</evidence>
<feature type="region of interest" description="Disordered" evidence="1">
    <location>
        <begin position="160"/>
        <end position="196"/>
    </location>
</feature>
<name>V5WN47_9SPIO</name>
<dbReference type="InterPro" id="IPR052531">
    <property type="entry name" value="CarD-like_regulator"/>
</dbReference>
<organism evidence="3 4">
    <name type="scientific">Salinispira pacifica</name>
    <dbReference type="NCBI Taxonomy" id="1307761"/>
    <lineage>
        <taxon>Bacteria</taxon>
        <taxon>Pseudomonadati</taxon>
        <taxon>Spirochaetota</taxon>
        <taxon>Spirochaetia</taxon>
        <taxon>Spirochaetales</taxon>
        <taxon>Spirochaetaceae</taxon>
        <taxon>Salinispira</taxon>
    </lineage>
</organism>
<dbReference type="InterPro" id="IPR042215">
    <property type="entry name" value="CarD-like_C"/>
</dbReference>
<dbReference type="RefSeq" id="WP_024269502.1">
    <property type="nucleotide sequence ID" value="NC_023035.1"/>
</dbReference>
<feature type="compositionally biased region" description="Acidic residues" evidence="1">
    <location>
        <begin position="179"/>
        <end position="196"/>
    </location>
</feature>